<dbReference type="PANTHER" id="PTHR43877">
    <property type="entry name" value="AMINOALKYLPHOSPHONATE N-ACETYLTRANSFERASE-RELATED-RELATED"/>
    <property type="match status" value="1"/>
</dbReference>
<dbReference type="EMBL" id="JAKGSG010000034">
    <property type="protein sequence ID" value="MCF4121665.1"/>
    <property type="molecule type" value="Genomic_DNA"/>
</dbReference>
<dbReference type="CDD" id="cd04301">
    <property type="entry name" value="NAT_SF"/>
    <property type="match status" value="1"/>
</dbReference>
<sequence length="175" mass="19427">MAPQVEDVKIRPATVSDAKAIARVDVASWRSAYSEILPTSYLRSLDVSDRADEWTAALTAPGARVLVAEDGSDAIGFTSVGPSRDEDAEPGDLEIYAIYLHPKAWGSGVARDLMRTVLADVPNRTTVTLWILEANERAKHFYRRHGFHPDGVERIDLIGDKPVTQLRYRRGPQTR</sequence>
<evidence type="ECO:0000256" key="1">
    <source>
        <dbReference type="ARBA" id="ARBA00022679"/>
    </source>
</evidence>
<protein>
    <submittedName>
        <fullName evidence="4">GNAT family N-acetyltransferase</fullName>
    </submittedName>
</protein>
<evidence type="ECO:0000259" key="3">
    <source>
        <dbReference type="PROSITE" id="PS51186"/>
    </source>
</evidence>
<keyword evidence="1" id="KW-0808">Transferase</keyword>
<dbReference type="Gene3D" id="3.40.630.30">
    <property type="match status" value="1"/>
</dbReference>
<dbReference type="AlphaFoldDB" id="A0AA41U7R7"/>
<dbReference type="PROSITE" id="PS51186">
    <property type="entry name" value="GNAT"/>
    <property type="match status" value="1"/>
</dbReference>
<keyword evidence="5" id="KW-1185">Reference proteome</keyword>
<dbReference type="InterPro" id="IPR000182">
    <property type="entry name" value="GNAT_dom"/>
</dbReference>
<dbReference type="Pfam" id="PF00583">
    <property type="entry name" value="Acetyltransf_1"/>
    <property type="match status" value="1"/>
</dbReference>
<dbReference type="GO" id="GO:0016747">
    <property type="term" value="F:acyltransferase activity, transferring groups other than amino-acyl groups"/>
    <property type="evidence" value="ECO:0007669"/>
    <property type="project" value="InterPro"/>
</dbReference>
<proteinExistence type="predicted"/>
<comment type="caution">
    <text evidence="4">The sequence shown here is derived from an EMBL/GenBank/DDBJ whole genome shotgun (WGS) entry which is preliminary data.</text>
</comment>
<dbReference type="SUPFAM" id="SSF55729">
    <property type="entry name" value="Acyl-CoA N-acyltransferases (Nat)"/>
    <property type="match status" value="1"/>
</dbReference>
<evidence type="ECO:0000313" key="4">
    <source>
        <dbReference type="EMBL" id="MCF4121665.1"/>
    </source>
</evidence>
<organism evidence="4 5">
    <name type="scientific">Antribacter soli</name>
    <dbReference type="NCBI Taxonomy" id="2910976"/>
    <lineage>
        <taxon>Bacteria</taxon>
        <taxon>Bacillati</taxon>
        <taxon>Actinomycetota</taxon>
        <taxon>Actinomycetes</taxon>
        <taxon>Micrococcales</taxon>
        <taxon>Promicromonosporaceae</taxon>
        <taxon>Antribacter</taxon>
    </lineage>
</organism>
<reference evidence="4" key="1">
    <citation type="submission" date="2022-01" db="EMBL/GenBank/DDBJ databases">
        <title>Antribacter sp. nov., isolated from Guizhou of China.</title>
        <authorList>
            <person name="Chengliang C."/>
            <person name="Ya Z."/>
        </authorList>
    </citation>
    <scope>NUCLEOTIDE SEQUENCE</scope>
    <source>
        <strain evidence="4">KLBMP 9083</strain>
    </source>
</reference>
<dbReference type="InterPro" id="IPR050832">
    <property type="entry name" value="Bact_Acetyltransf"/>
</dbReference>
<dbReference type="InterPro" id="IPR016181">
    <property type="entry name" value="Acyl_CoA_acyltransferase"/>
</dbReference>
<evidence type="ECO:0000313" key="5">
    <source>
        <dbReference type="Proteomes" id="UP001165405"/>
    </source>
</evidence>
<name>A0AA41U7R7_9MICO</name>
<dbReference type="RefSeq" id="WP_236089464.1">
    <property type="nucleotide sequence ID" value="NZ_JAKGSG010000034.1"/>
</dbReference>
<accession>A0AA41U7R7</accession>
<evidence type="ECO:0000256" key="2">
    <source>
        <dbReference type="ARBA" id="ARBA00023315"/>
    </source>
</evidence>
<feature type="domain" description="N-acetyltransferase" evidence="3">
    <location>
        <begin position="8"/>
        <end position="164"/>
    </location>
</feature>
<dbReference type="Proteomes" id="UP001165405">
    <property type="component" value="Unassembled WGS sequence"/>
</dbReference>
<gene>
    <name evidence="4" type="ORF">L1785_11800</name>
</gene>
<keyword evidence="2" id="KW-0012">Acyltransferase</keyword>